<evidence type="ECO:0000313" key="2">
    <source>
        <dbReference type="EMBL" id="AKJ69185.1"/>
    </source>
</evidence>
<feature type="transmembrane region" description="Helical" evidence="1">
    <location>
        <begin position="58"/>
        <end position="83"/>
    </location>
</feature>
<keyword evidence="1" id="KW-0472">Membrane</keyword>
<keyword evidence="3" id="KW-1185">Reference proteome</keyword>
<dbReference type="EMBL" id="CP011568">
    <property type="protein sequence ID" value="AKJ69185.1"/>
    <property type="molecule type" value="Genomic_DNA"/>
</dbReference>
<gene>
    <name evidence="2" type="ORF">ABW99_14175</name>
</gene>
<evidence type="ECO:0000256" key="1">
    <source>
        <dbReference type="SAM" id="Phobius"/>
    </source>
</evidence>
<keyword evidence="1" id="KW-1133">Transmembrane helix</keyword>
<protein>
    <submittedName>
        <fullName evidence="2">Uncharacterized protein</fullName>
    </submittedName>
</protein>
<feature type="transmembrane region" description="Helical" evidence="1">
    <location>
        <begin position="230"/>
        <end position="247"/>
    </location>
</feature>
<feature type="transmembrane region" description="Helical" evidence="1">
    <location>
        <begin position="12"/>
        <end position="37"/>
    </location>
</feature>
<accession>A0A0G3EQD1</accession>
<dbReference type="PATRIC" id="fig|445709.3.peg.3006"/>
<organism evidence="2 3">
    <name type="scientific">Pandoraea thiooxydans</name>
    <dbReference type="NCBI Taxonomy" id="445709"/>
    <lineage>
        <taxon>Bacteria</taxon>
        <taxon>Pseudomonadati</taxon>
        <taxon>Pseudomonadota</taxon>
        <taxon>Betaproteobacteria</taxon>
        <taxon>Burkholderiales</taxon>
        <taxon>Burkholderiaceae</taxon>
        <taxon>Pandoraea</taxon>
    </lineage>
</organism>
<proteinExistence type="predicted"/>
<keyword evidence="1" id="KW-0812">Transmembrane</keyword>
<feature type="transmembrane region" description="Helical" evidence="1">
    <location>
        <begin position="148"/>
        <end position="167"/>
    </location>
</feature>
<dbReference type="STRING" id="445709.ABW99_14175"/>
<reference evidence="3" key="1">
    <citation type="submission" date="2015-06" db="EMBL/GenBank/DDBJ databases">
        <authorList>
            <person name="Lim Y.L."/>
            <person name="Ee R."/>
            <person name="Yong D."/>
            <person name="How K.Y."/>
            <person name="Yin W.F."/>
            <person name="Chan K.G."/>
        </authorList>
    </citation>
    <scope>NUCLEOTIDE SEQUENCE [LARGE SCALE GENOMIC DNA]</scope>
    <source>
        <strain evidence="3">DSM 25325</strain>
    </source>
</reference>
<dbReference type="Proteomes" id="UP000036700">
    <property type="component" value="Chromosome"/>
</dbReference>
<name>A0A0G3EQD1_9BURK</name>
<feature type="transmembrane region" description="Helical" evidence="1">
    <location>
        <begin position="254"/>
        <end position="277"/>
    </location>
</feature>
<dbReference type="OrthoDB" id="8113193at2"/>
<evidence type="ECO:0000313" key="3">
    <source>
        <dbReference type="Proteomes" id="UP000036700"/>
    </source>
</evidence>
<feature type="transmembrane region" description="Helical" evidence="1">
    <location>
        <begin position="201"/>
        <end position="224"/>
    </location>
</feature>
<sequence>MNQRVVDIASWVIAALLLWLVLQIHLLSALLSGLLVYHLVHMLAPRLQLRISNERARLVAVALLTILIVSLLTLAIFAVVTFFRSDAGHMARLMSKFMEIVDQARTQLPLWIVNRLPDDSQDIGNALLGYLRDHTQEVQFFGKEAVNAFVHIVVGMVLGALITLTSIRPLGDMRPLAAALAQRVQLFADAFRRIVFAQVKISTLNTIFTAIFLVGALPLFGVQLPLRKTMILVTFIVGLLPVIGNLISNTVIVVLALSMSLYVALAALIFLVVIHKLEYFLNARIVGTEIRARAWELLLAMVVMEAAFGLPGLVAAPIYYGYLKSELARRGLV</sequence>
<dbReference type="RefSeq" id="WP_047215082.1">
    <property type="nucleotide sequence ID" value="NZ_CP011568.3"/>
</dbReference>
<dbReference type="KEGG" id="ptx:ABW99_14175"/>
<feature type="transmembrane region" description="Helical" evidence="1">
    <location>
        <begin position="297"/>
        <end position="320"/>
    </location>
</feature>
<dbReference type="AlphaFoldDB" id="A0A0G3EQD1"/>